<dbReference type="Proteomes" id="UP000008075">
    <property type="component" value="Plasmid XNC1_p"/>
</dbReference>
<geneLocation type="plasmid" evidence="1 2">
    <name>XNC1_p</name>
</geneLocation>
<sequence length="76" mass="8695">MDAVVRLDIMEKTGLIVFPSDGGKHFLLNEECKLLTKLTTIKQRQDGRAWNKYQYRHFVPRGLGSNGTVNVVKQSF</sequence>
<evidence type="ECO:0000313" key="1">
    <source>
        <dbReference type="EMBL" id="CBJ92950.1"/>
    </source>
</evidence>
<dbReference type="AlphaFoldDB" id="D3VLZ8"/>
<name>D3VLZ8_XENNA</name>
<keyword evidence="1" id="KW-0614">Plasmid</keyword>
<accession>D3VLZ8</accession>
<reference evidence="1 2" key="1">
    <citation type="journal article" date="2011" name="PLoS ONE">
        <title>The entomopathogenic bacterial endosymbionts xenorhabdus and photorhabdus: convergent lifestyles from divergent genomes.</title>
        <authorList>
            <person name="Chaston J.M."/>
            <person name="Suen G."/>
            <person name="Tucker S.L."/>
            <person name="Andersen A.W."/>
            <person name="Bhasin A."/>
            <person name="Bode E."/>
            <person name="Bode H.B."/>
            <person name="Brachmann A.O."/>
            <person name="Cowles C.E."/>
            <person name="Cowles K.N."/>
            <person name="Darby C."/>
            <person name="de Leon L."/>
            <person name="Drace K."/>
            <person name="Du Z."/>
            <person name="Givaudan A."/>
            <person name="Herbert Tran E.E."/>
            <person name="Jewell K.A."/>
            <person name="Knack J.J."/>
            <person name="Krasomil-Osterfeld K.C."/>
            <person name="Kukor R."/>
            <person name="Lanois A."/>
            <person name="Latreille P."/>
            <person name="Leimgruber N.K."/>
            <person name="Lipke C.M."/>
            <person name="Liu R."/>
            <person name="Lu X."/>
            <person name="Martens E.C."/>
            <person name="Marri P.R."/>
            <person name="Medigue C."/>
            <person name="Menard M.L."/>
            <person name="Miller N.M."/>
            <person name="Morales-Soto N."/>
            <person name="Norton S."/>
            <person name="Ogier J.C."/>
            <person name="Orchard S.S."/>
            <person name="Park D."/>
            <person name="Park Y."/>
            <person name="Qurollo B.A."/>
            <person name="Sugar D.R."/>
            <person name="Richards G.R."/>
            <person name="Rouy Z."/>
            <person name="Slominski B."/>
            <person name="Slominski K."/>
            <person name="Snyder H."/>
            <person name="Tjaden B.C."/>
            <person name="van der Hoeven R."/>
            <person name="Welch R.D."/>
            <person name="Wheeler C."/>
            <person name="Xiang B."/>
            <person name="Barbazuk B."/>
            <person name="Gaudriault S."/>
            <person name="Goodner B."/>
            <person name="Slater S.C."/>
            <person name="Forst S."/>
            <person name="Goldman B.S."/>
            <person name="Goodrich-Blair H."/>
        </authorList>
    </citation>
    <scope>NUCLEOTIDE SEQUENCE [LARGE SCALE GENOMIC DNA]</scope>
    <source>
        <strain evidence="2">ATCC 19061 / DSM 3370 / CCUG 14189 / LMG 1036 / NCIMB 9965 / AN6</strain>
    </source>
</reference>
<proteinExistence type="predicted"/>
<organism evidence="1 2">
    <name type="scientific">Xenorhabdus nematophila (strain ATCC 19061 / DSM 3370 / CCUG 14189 / LMG 1036 / NCIMB 9965 / AN6)</name>
    <dbReference type="NCBI Taxonomy" id="406817"/>
    <lineage>
        <taxon>Bacteria</taxon>
        <taxon>Pseudomonadati</taxon>
        <taxon>Pseudomonadota</taxon>
        <taxon>Gammaproteobacteria</taxon>
        <taxon>Enterobacterales</taxon>
        <taxon>Morganellaceae</taxon>
        <taxon>Xenorhabdus</taxon>
    </lineage>
</organism>
<gene>
    <name evidence="1" type="ORF">XNC1_p0082</name>
</gene>
<dbReference type="KEGG" id="xne:XNC1_p0082"/>
<dbReference type="HOGENOM" id="CLU_2653673_0_0_6"/>
<evidence type="ECO:0000313" key="2">
    <source>
        <dbReference type="Proteomes" id="UP000008075"/>
    </source>
</evidence>
<keyword evidence="2" id="KW-1185">Reference proteome</keyword>
<dbReference type="EMBL" id="FN667743">
    <property type="protein sequence ID" value="CBJ92950.1"/>
    <property type="molecule type" value="Genomic_DNA"/>
</dbReference>
<protein>
    <submittedName>
        <fullName evidence="1">Uncharacterized protein</fullName>
    </submittedName>
</protein>